<sequence>MEDRPRVYGWPTSKNGYTIQEVPSGTKRFRKAIVIGAGASGLSFAKFQQERMIDFECVIYEKNDEVSGTWTENRYPGCACDIPSVTYQYPWELKIWSRFYAYAPEILEYFKHVADKHGLRKFIKLQHEVIHAQWDNQSGKWCVKVRNLTDGTEFDDTADVLVNASGIFNYWQWPNIKGRKDFKGIVVHSANYPTDLDLAGKRVAVVGTGASGLQLTAALQPVVSHLYTWIRSGTWITSSFGSTFAGPDGGNFQYSKEQKEKFIHKPDVYLKYIKDVEKSLSDPLAVLKNTPITHYAQEFSLSLMKDKLRDHPDLLEALTPTTFPVGCKRRTPGNGYLEAITQSNVTTYCKASLDELTEEGFIDPNGNKVEIDAIVFATGFNTTWVPRFPIIANGKNLQDIYAENALSYMGVAAPYMPNYFTFYGPYSPIGQSSVLPMMDVFSRWILQMIEKMQIEDIKSLTPKKTVIEDYGEHTKLLIKRFVWDAPCRSWMKAGSIETPPSSYAGTRTQVMELLAQPRFEDFDIEYKNQNRWQWLGNGFSIHDVDGSDNTWFWGTLKESIVAKASSEQKNGF</sequence>
<evidence type="ECO:0000313" key="6">
    <source>
        <dbReference type="EMBL" id="KAH8701505.1"/>
    </source>
</evidence>
<dbReference type="InterPro" id="IPR020946">
    <property type="entry name" value="Flavin_mOase-like"/>
</dbReference>
<comment type="cofactor">
    <cofactor evidence="1">
        <name>FAD</name>
        <dbReference type="ChEBI" id="CHEBI:57692"/>
    </cofactor>
</comment>
<dbReference type="GO" id="GO:0004499">
    <property type="term" value="F:N,N-dimethylaniline monooxygenase activity"/>
    <property type="evidence" value="ECO:0007669"/>
    <property type="project" value="InterPro"/>
</dbReference>
<proteinExistence type="inferred from homology"/>
<keyword evidence="3" id="KW-0285">Flavoprotein</keyword>
<dbReference type="PANTHER" id="PTHR42877">
    <property type="entry name" value="L-ORNITHINE N(5)-MONOOXYGENASE-RELATED"/>
    <property type="match status" value="1"/>
</dbReference>
<reference evidence="6" key="1">
    <citation type="submission" date="2021-12" db="EMBL/GenBank/DDBJ databases">
        <title>Convergent genome expansion in fungi linked to evolution of root-endophyte symbiosis.</title>
        <authorList>
            <consortium name="DOE Joint Genome Institute"/>
            <person name="Ke Y.-H."/>
            <person name="Bonito G."/>
            <person name="Liao H.-L."/>
            <person name="Looney B."/>
            <person name="Rojas-Flechas A."/>
            <person name="Nash J."/>
            <person name="Hameed K."/>
            <person name="Schadt C."/>
            <person name="Martin F."/>
            <person name="Crous P.W."/>
            <person name="Miettinen O."/>
            <person name="Magnuson J.K."/>
            <person name="Labbe J."/>
            <person name="Jacobson D."/>
            <person name="Doktycz M.J."/>
            <person name="Veneault-Fourrey C."/>
            <person name="Kuo A."/>
            <person name="Mondo S."/>
            <person name="Calhoun S."/>
            <person name="Riley R."/>
            <person name="Ohm R."/>
            <person name="LaButti K."/>
            <person name="Andreopoulos B."/>
            <person name="Pangilinan J."/>
            <person name="Nolan M."/>
            <person name="Tritt A."/>
            <person name="Clum A."/>
            <person name="Lipzen A."/>
            <person name="Daum C."/>
            <person name="Barry K."/>
            <person name="Grigoriev I.V."/>
            <person name="Vilgalys R."/>
        </authorList>
    </citation>
    <scope>NUCLEOTIDE SEQUENCE</scope>
    <source>
        <strain evidence="6">PMI_201</strain>
    </source>
</reference>
<dbReference type="GO" id="GO:0050661">
    <property type="term" value="F:NADP binding"/>
    <property type="evidence" value="ECO:0007669"/>
    <property type="project" value="InterPro"/>
</dbReference>
<comment type="caution">
    <text evidence="6">The sequence shown here is derived from an EMBL/GenBank/DDBJ whole genome shotgun (WGS) entry which is preliminary data.</text>
</comment>
<accession>A0AAD4L0B6</accession>
<dbReference type="Pfam" id="PF00743">
    <property type="entry name" value="FMO-like"/>
    <property type="match status" value="1"/>
</dbReference>
<dbReference type="PRINTS" id="PR00370">
    <property type="entry name" value="FMOXYGENASE"/>
</dbReference>
<dbReference type="EMBL" id="JAJTJA010000003">
    <property type="protein sequence ID" value="KAH8701505.1"/>
    <property type="molecule type" value="Genomic_DNA"/>
</dbReference>
<keyword evidence="5" id="KW-0560">Oxidoreductase</keyword>
<evidence type="ECO:0000313" key="7">
    <source>
        <dbReference type="Proteomes" id="UP001201262"/>
    </source>
</evidence>
<keyword evidence="6" id="KW-0503">Monooxygenase</keyword>
<organism evidence="6 7">
    <name type="scientific">Talaromyces proteolyticus</name>
    <dbReference type="NCBI Taxonomy" id="1131652"/>
    <lineage>
        <taxon>Eukaryota</taxon>
        <taxon>Fungi</taxon>
        <taxon>Dikarya</taxon>
        <taxon>Ascomycota</taxon>
        <taxon>Pezizomycotina</taxon>
        <taxon>Eurotiomycetes</taxon>
        <taxon>Eurotiomycetidae</taxon>
        <taxon>Eurotiales</taxon>
        <taxon>Trichocomaceae</taxon>
        <taxon>Talaromyces</taxon>
        <taxon>Talaromyces sect. Bacilispori</taxon>
    </lineage>
</organism>
<keyword evidence="4" id="KW-0274">FAD</keyword>
<dbReference type="AlphaFoldDB" id="A0AAD4L0B6"/>
<dbReference type="InterPro" id="IPR051209">
    <property type="entry name" value="FAD-bind_Monooxygenase_sf"/>
</dbReference>
<dbReference type="RefSeq" id="XP_046074881.1">
    <property type="nucleotide sequence ID" value="XM_046210697.1"/>
</dbReference>
<protein>
    <submittedName>
        <fullName evidence="6">Steroid monooxygenase</fullName>
    </submittedName>
</protein>
<evidence type="ECO:0000256" key="4">
    <source>
        <dbReference type="ARBA" id="ARBA00022827"/>
    </source>
</evidence>
<dbReference type="PANTHER" id="PTHR42877:SF7">
    <property type="entry name" value="FLAVIN-BINDING MONOOXYGENASE-RELATED"/>
    <property type="match status" value="1"/>
</dbReference>
<keyword evidence="7" id="KW-1185">Reference proteome</keyword>
<evidence type="ECO:0000256" key="5">
    <source>
        <dbReference type="ARBA" id="ARBA00023002"/>
    </source>
</evidence>
<dbReference type="Gene3D" id="3.50.50.60">
    <property type="entry name" value="FAD/NAD(P)-binding domain"/>
    <property type="match status" value="2"/>
</dbReference>
<evidence type="ECO:0000256" key="1">
    <source>
        <dbReference type="ARBA" id="ARBA00001974"/>
    </source>
</evidence>
<dbReference type="GO" id="GO:0050660">
    <property type="term" value="F:flavin adenine dinucleotide binding"/>
    <property type="evidence" value="ECO:0007669"/>
    <property type="project" value="InterPro"/>
</dbReference>
<dbReference type="InterPro" id="IPR036188">
    <property type="entry name" value="FAD/NAD-bd_sf"/>
</dbReference>
<name>A0AAD4L0B6_9EURO</name>
<gene>
    <name evidence="6" type="ORF">BGW36DRAFT_289744</name>
</gene>
<evidence type="ECO:0000256" key="2">
    <source>
        <dbReference type="ARBA" id="ARBA00010139"/>
    </source>
</evidence>
<dbReference type="Proteomes" id="UP001201262">
    <property type="component" value="Unassembled WGS sequence"/>
</dbReference>
<dbReference type="SUPFAM" id="SSF51905">
    <property type="entry name" value="FAD/NAD(P)-binding domain"/>
    <property type="match status" value="3"/>
</dbReference>
<comment type="similarity">
    <text evidence="2">Belongs to the FAD-binding monooxygenase family.</text>
</comment>
<evidence type="ECO:0000256" key="3">
    <source>
        <dbReference type="ARBA" id="ARBA00022630"/>
    </source>
</evidence>
<dbReference type="GeneID" id="70240984"/>
<dbReference type="InterPro" id="IPR000960">
    <property type="entry name" value="Flavin_mOase"/>
</dbReference>